<dbReference type="EMBL" id="NBTY01000180">
    <property type="protein sequence ID" value="OTP68067.1"/>
    <property type="molecule type" value="Genomic_DNA"/>
</dbReference>
<accession>A0A242M9T8</accession>
<name>A0A242M9T8_CABSO</name>
<proteinExistence type="predicted"/>
<comment type="caution">
    <text evidence="1">The sequence shown here is derived from an EMBL/GenBank/DDBJ whole genome shotgun (WGS) entry which is preliminary data.</text>
</comment>
<gene>
    <name evidence="1" type="ORF">PAMC26510_29720</name>
</gene>
<dbReference type="AlphaFoldDB" id="A0A242M9T8"/>
<evidence type="ECO:0000313" key="2">
    <source>
        <dbReference type="Proteomes" id="UP000194546"/>
    </source>
</evidence>
<organism evidence="1 2">
    <name type="scientific">Caballeronia sordidicola</name>
    <name type="common">Burkholderia sordidicola</name>
    <dbReference type="NCBI Taxonomy" id="196367"/>
    <lineage>
        <taxon>Bacteria</taxon>
        <taxon>Pseudomonadati</taxon>
        <taxon>Pseudomonadota</taxon>
        <taxon>Betaproteobacteria</taxon>
        <taxon>Burkholderiales</taxon>
        <taxon>Burkholderiaceae</taxon>
        <taxon>Caballeronia</taxon>
    </lineage>
</organism>
<evidence type="ECO:0000313" key="1">
    <source>
        <dbReference type="EMBL" id="OTP68067.1"/>
    </source>
</evidence>
<protein>
    <submittedName>
        <fullName evidence="1">Uncharacterized protein</fullName>
    </submittedName>
</protein>
<sequence length="51" mass="5799">MLSNQIRTQEITCVQTSNGGSTNQDRIVSAEVLLKLEKRCFSFEEFDDIFG</sequence>
<dbReference type="Proteomes" id="UP000194546">
    <property type="component" value="Unassembled WGS sequence"/>
</dbReference>
<reference evidence="1 2" key="1">
    <citation type="submission" date="2017-03" db="EMBL/GenBank/DDBJ databases">
        <title>Genome analysis of strain PAMC 26510.</title>
        <authorList>
            <person name="Oh H.-M."/>
            <person name="Yang J.-A."/>
        </authorList>
    </citation>
    <scope>NUCLEOTIDE SEQUENCE [LARGE SCALE GENOMIC DNA]</scope>
    <source>
        <strain evidence="1 2">PAMC 26510</strain>
    </source>
</reference>